<dbReference type="Proteomes" id="UP000317171">
    <property type="component" value="Chromosome"/>
</dbReference>
<protein>
    <recommendedName>
        <fullName evidence="3">Actin-like protein N-terminal domain-containing protein</fullName>
    </recommendedName>
</protein>
<keyword evidence="2" id="KW-1185">Reference proteome</keyword>
<dbReference type="RefSeq" id="WP_145220600.1">
    <property type="nucleotide sequence ID" value="NZ_CP036269.1"/>
</dbReference>
<accession>A0A517RLT9</accession>
<organism evidence="1 2">
    <name type="scientific">Gimesia alba</name>
    <dbReference type="NCBI Taxonomy" id="2527973"/>
    <lineage>
        <taxon>Bacteria</taxon>
        <taxon>Pseudomonadati</taxon>
        <taxon>Planctomycetota</taxon>
        <taxon>Planctomycetia</taxon>
        <taxon>Planctomycetales</taxon>
        <taxon>Planctomycetaceae</taxon>
        <taxon>Gimesia</taxon>
    </lineage>
</organism>
<proteinExistence type="predicted"/>
<name>A0A517RLT9_9PLAN</name>
<dbReference type="EMBL" id="CP036269">
    <property type="protein sequence ID" value="QDT44837.1"/>
    <property type="molecule type" value="Genomic_DNA"/>
</dbReference>
<gene>
    <name evidence="1" type="ORF">Pan241w_49530</name>
</gene>
<sequence>MSSSLYIGSTCLRVLQNDSNHKLTRRSIETAYTVMEDTLENRQLLQKIAVPFLFSEGTLIIPGENAAQIARFSHSPLYPLFTKGELVLNDPVHRQLLSTLIQSVLPKTRRTGEYCSFITPGTDSAAPLSKLVAQLIALQGFTPFATTITQSAGLAALPASLHYSGYVVYLGHSHSEIGLIHQSRVVVRHSAPYGSEWLDEQLAYAFKFFKTDSEGETVPDSEKARTKRLNPDINLSPYLSNHSLLTNWYESLFDSLLDQFASKMGSMQKYIETLETLPVVYMGELSHIDGFDELLAQNLSSRKIRFDNGQVTLIKDEHFTITRGALVMAAMEEETLSRAA</sequence>
<dbReference type="Gene3D" id="3.30.420.40">
    <property type="match status" value="1"/>
</dbReference>
<dbReference type="OrthoDB" id="238890at2"/>
<dbReference type="KEGG" id="gaz:Pan241w_49530"/>
<dbReference type="InterPro" id="IPR057363">
    <property type="entry name" value="Volactin"/>
</dbReference>
<evidence type="ECO:0000313" key="2">
    <source>
        <dbReference type="Proteomes" id="UP000317171"/>
    </source>
</evidence>
<evidence type="ECO:0008006" key="3">
    <source>
        <dbReference type="Google" id="ProtNLM"/>
    </source>
</evidence>
<reference evidence="1 2" key="1">
    <citation type="submission" date="2019-02" db="EMBL/GenBank/DDBJ databases">
        <title>Deep-cultivation of Planctomycetes and their phenomic and genomic characterization uncovers novel biology.</title>
        <authorList>
            <person name="Wiegand S."/>
            <person name="Jogler M."/>
            <person name="Boedeker C."/>
            <person name="Pinto D."/>
            <person name="Vollmers J."/>
            <person name="Rivas-Marin E."/>
            <person name="Kohn T."/>
            <person name="Peeters S.H."/>
            <person name="Heuer A."/>
            <person name="Rast P."/>
            <person name="Oberbeckmann S."/>
            <person name="Bunk B."/>
            <person name="Jeske O."/>
            <person name="Meyerdierks A."/>
            <person name="Storesund J.E."/>
            <person name="Kallscheuer N."/>
            <person name="Luecker S."/>
            <person name="Lage O.M."/>
            <person name="Pohl T."/>
            <person name="Merkel B.J."/>
            <person name="Hornburger P."/>
            <person name="Mueller R.-W."/>
            <person name="Bruemmer F."/>
            <person name="Labrenz M."/>
            <person name="Spormann A.M."/>
            <person name="Op den Camp H."/>
            <person name="Overmann J."/>
            <person name="Amann R."/>
            <person name="Jetten M.S.M."/>
            <person name="Mascher T."/>
            <person name="Medema M.H."/>
            <person name="Devos D.P."/>
            <person name="Kaster A.-K."/>
            <person name="Ovreas L."/>
            <person name="Rohde M."/>
            <person name="Galperin M.Y."/>
            <person name="Jogler C."/>
        </authorList>
    </citation>
    <scope>NUCLEOTIDE SEQUENCE [LARGE SCALE GENOMIC DNA]</scope>
    <source>
        <strain evidence="1 2">Pan241w</strain>
    </source>
</reference>
<dbReference type="Pfam" id="PF25216">
    <property type="entry name" value="Volactin"/>
    <property type="match status" value="1"/>
</dbReference>
<dbReference type="AlphaFoldDB" id="A0A517RLT9"/>
<evidence type="ECO:0000313" key="1">
    <source>
        <dbReference type="EMBL" id="QDT44837.1"/>
    </source>
</evidence>